<gene>
    <name evidence="9" type="primary">LOC100378426</name>
</gene>
<keyword evidence="4" id="KW-0833">Ubl conjugation pathway</keyword>
<evidence type="ECO:0000256" key="5">
    <source>
        <dbReference type="ARBA" id="ARBA00023242"/>
    </source>
</evidence>
<dbReference type="PROSITE" id="PS50188">
    <property type="entry name" value="B302_SPRY"/>
    <property type="match status" value="1"/>
</dbReference>
<dbReference type="InterPro" id="IPR001496">
    <property type="entry name" value="SOCS_box"/>
</dbReference>
<dbReference type="InterPro" id="IPR003877">
    <property type="entry name" value="SPRY_dom"/>
</dbReference>
<evidence type="ECO:0000259" key="7">
    <source>
        <dbReference type="PROSITE" id="PS50225"/>
    </source>
</evidence>
<dbReference type="CDD" id="cd12876">
    <property type="entry name" value="SPRY_SOCS3"/>
    <property type="match status" value="1"/>
</dbReference>
<dbReference type="PANTHER" id="PTHR12245">
    <property type="entry name" value="SPRY DOMAIN CONTAINING SOCS BOX PROTEIN"/>
    <property type="match status" value="1"/>
</dbReference>
<keyword evidence="5" id="KW-0539">Nucleus</keyword>
<proteinExistence type="inferred from homology"/>
<evidence type="ECO:0000259" key="6">
    <source>
        <dbReference type="PROSITE" id="PS50188"/>
    </source>
</evidence>
<evidence type="ECO:0000313" key="9">
    <source>
        <dbReference type="RefSeq" id="XP_002736871.1"/>
    </source>
</evidence>
<keyword evidence="8" id="KW-1185">Reference proteome</keyword>
<evidence type="ECO:0000256" key="3">
    <source>
        <dbReference type="ARBA" id="ARBA00014684"/>
    </source>
</evidence>
<dbReference type="InterPro" id="IPR001870">
    <property type="entry name" value="B30.2/SPRY"/>
</dbReference>
<evidence type="ECO:0000256" key="2">
    <source>
        <dbReference type="ARBA" id="ARBA00010910"/>
    </source>
</evidence>
<evidence type="ECO:0000256" key="1">
    <source>
        <dbReference type="ARBA" id="ARBA00004123"/>
    </source>
</evidence>
<dbReference type="PROSITE" id="PS50225">
    <property type="entry name" value="SOCS"/>
    <property type="match status" value="1"/>
</dbReference>
<evidence type="ECO:0000313" key="8">
    <source>
        <dbReference type="Proteomes" id="UP000694865"/>
    </source>
</evidence>
<dbReference type="Pfam" id="PF07525">
    <property type="entry name" value="SOCS_box"/>
    <property type="match status" value="1"/>
</dbReference>
<evidence type="ECO:0000256" key="4">
    <source>
        <dbReference type="ARBA" id="ARBA00022786"/>
    </source>
</evidence>
<dbReference type="InterPro" id="IPR043136">
    <property type="entry name" value="B30.2/SPRY_sf"/>
</dbReference>
<dbReference type="SUPFAM" id="SSF49899">
    <property type="entry name" value="Concanavalin A-like lectins/glucanases"/>
    <property type="match status" value="1"/>
</dbReference>
<organism evidence="8 9">
    <name type="scientific">Saccoglossus kowalevskii</name>
    <name type="common">Acorn worm</name>
    <dbReference type="NCBI Taxonomy" id="10224"/>
    <lineage>
        <taxon>Eukaryota</taxon>
        <taxon>Metazoa</taxon>
        <taxon>Hemichordata</taxon>
        <taxon>Enteropneusta</taxon>
        <taxon>Harrimaniidae</taxon>
        <taxon>Saccoglossus</taxon>
    </lineage>
</organism>
<feature type="domain" description="B30.2/SPRY" evidence="6">
    <location>
        <begin position="66"/>
        <end position="258"/>
    </location>
</feature>
<feature type="domain" description="SOCS box" evidence="7">
    <location>
        <begin position="255"/>
        <end position="294"/>
    </location>
</feature>
<dbReference type="GeneID" id="100378426"/>
<dbReference type="SMART" id="SM00449">
    <property type="entry name" value="SPRY"/>
    <property type="match status" value="1"/>
</dbReference>
<protein>
    <recommendedName>
        <fullName evidence="3">SPRY domain-containing SOCS box protein 3</fullName>
    </recommendedName>
</protein>
<dbReference type="Pfam" id="PF00622">
    <property type="entry name" value="SPRY"/>
    <property type="match status" value="1"/>
</dbReference>
<sequence length="332" mass="37633">MSRELSRPRKRPRRPQVRGNRVVVTLSTSSSSEDEHIFESERDRTKFHKYVYRRATSNGTFCDCSGNSSTNNCSCTCNEEHSDTEWQWDNPIPPPNTTVSDVYLENREVWFHKNYSCGTAAARGSMPMIDGQHYWEIKMISPVYGTDMMVGVGTDELDLTKYHTKFCSLLGLDHNSWGLSYTGHMQHDGTPKRYCSKFGQNTVVGVHLNTWSGTLSFYINRQPSGVAFKGLQGKKLYPVVCSTAARTGMKIVKTRSFPTTLQFLCCDAIRRYIPKDLKVLAVLELPPGLQSFLQDNLGWLLDTCVMNEKKELCTTGTQTSLTLRDIRHVSDP</sequence>
<comment type="subcellular location">
    <subcellularLocation>
        <location evidence="1">Nucleus</location>
    </subcellularLocation>
</comment>
<comment type="similarity">
    <text evidence="2">Belongs to the SPSB family.</text>
</comment>
<dbReference type="Proteomes" id="UP000694865">
    <property type="component" value="Unplaced"/>
</dbReference>
<dbReference type="PANTHER" id="PTHR12245:SF5">
    <property type="entry name" value="SPRY DOMAIN-CONTAINING SOCS BOX PROTEIN 3"/>
    <property type="match status" value="1"/>
</dbReference>
<accession>A0ABM0GT95</accession>
<reference evidence="9" key="1">
    <citation type="submission" date="2025-08" db="UniProtKB">
        <authorList>
            <consortium name="RefSeq"/>
        </authorList>
    </citation>
    <scope>IDENTIFICATION</scope>
    <source>
        <tissue evidence="9">Testes</tissue>
    </source>
</reference>
<dbReference type="RefSeq" id="XP_002736871.1">
    <property type="nucleotide sequence ID" value="XM_002736825.2"/>
</dbReference>
<dbReference type="InterPro" id="IPR013320">
    <property type="entry name" value="ConA-like_dom_sf"/>
</dbReference>
<dbReference type="InterPro" id="IPR035754">
    <property type="entry name" value="SPRY_SPSB3"/>
</dbReference>
<dbReference type="InterPro" id="IPR050672">
    <property type="entry name" value="FBXO45-Fsn/SPSB_families"/>
</dbReference>
<name>A0ABM0GT95_SACKO</name>
<dbReference type="Gene3D" id="2.60.120.920">
    <property type="match status" value="1"/>
</dbReference>